<feature type="chain" id="PRO_5040949641" evidence="1">
    <location>
        <begin position="18"/>
        <end position="109"/>
    </location>
</feature>
<organism evidence="2 3">
    <name type="scientific">Aspergillus brasiliensis</name>
    <dbReference type="NCBI Taxonomy" id="319629"/>
    <lineage>
        <taxon>Eukaryota</taxon>
        <taxon>Fungi</taxon>
        <taxon>Dikarya</taxon>
        <taxon>Ascomycota</taxon>
        <taxon>Pezizomycotina</taxon>
        <taxon>Eurotiomycetes</taxon>
        <taxon>Eurotiomycetidae</taxon>
        <taxon>Eurotiales</taxon>
        <taxon>Aspergillaceae</taxon>
        <taxon>Aspergillus</taxon>
        <taxon>Aspergillus subgen. Circumdati</taxon>
    </lineage>
</organism>
<evidence type="ECO:0000256" key="1">
    <source>
        <dbReference type="SAM" id="SignalP"/>
    </source>
</evidence>
<comment type="caution">
    <text evidence="2">The sequence shown here is derived from an EMBL/GenBank/DDBJ whole genome shotgun (WGS) entry which is preliminary data.</text>
</comment>
<evidence type="ECO:0000313" key="2">
    <source>
        <dbReference type="EMBL" id="GKZ27508.1"/>
    </source>
</evidence>
<accession>A0A9W5Z1D1</accession>
<dbReference type="EMBL" id="BROQ01000224">
    <property type="protein sequence ID" value="GKZ27508.1"/>
    <property type="molecule type" value="Genomic_DNA"/>
</dbReference>
<evidence type="ECO:0000313" key="3">
    <source>
        <dbReference type="Proteomes" id="UP001143548"/>
    </source>
</evidence>
<gene>
    <name evidence="2" type="ORF">AbraCBS73388_004823</name>
</gene>
<dbReference type="AlphaFoldDB" id="A0A9W5Z1D1"/>
<dbReference type="Proteomes" id="UP001143548">
    <property type="component" value="Unassembled WGS sequence"/>
</dbReference>
<sequence length="109" mass="11582">MVKATILLFSLFTLATAAPATINHATVNEADAVDSALNKRAQEDLIVPDEADVHINLLRRDESSDEQAATSGAAKRQDDALIDADVLANVDGKRNESFDDGSGNGRSDE</sequence>
<name>A0A9W5Z1D1_9EURO</name>
<reference evidence="2" key="1">
    <citation type="submission" date="2022-07" db="EMBL/GenBank/DDBJ databases">
        <title>Taxonomy of Aspergillus series Nigri: significant species reduction supported by multi-species coalescent approaches.</title>
        <authorList>
            <person name="Bian C."/>
            <person name="Kusuya Y."/>
            <person name="Sklenar F."/>
            <person name="D'hooge E."/>
            <person name="Yaguchi T."/>
            <person name="Takahashi H."/>
            <person name="Hubka V."/>
        </authorList>
    </citation>
    <scope>NUCLEOTIDE SEQUENCE</scope>
    <source>
        <strain evidence="2">CBS 733.88</strain>
    </source>
</reference>
<feature type="signal peptide" evidence="1">
    <location>
        <begin position="1"/>
        <end position="17"/>
    </location>
</feature>
<keyword evidence="1" id="KW-0732">Signal</keyword>
<protein>
    <submittedName>
        <fullName evidence="2">Uncharacterized protein</fullName>
    </submittedName>
</protein>
<proteinExistence type="predicted"/>